<keyword evidence="3 5" id="KW-0479">Metal-binding</keyword>
<comment type="caution">
    <text evidence="8">The sequence shown here is derived from an EMBL/GenBank/DDBJ whole genome shotgun (WGS) entry which is preliminary data.</text>
</comment>
<sequence length="344" mass="36976">MELFVPVSLSRAPCVRGNYSVGGSSSSRCYSNSTSQGAYAAALVCAALASRRSGRCLRAVATRQPMERGEVLPAQPVPEGIPAPPYVSDPDKVRGWWNSQIARKSDEDVEAMRRAGKLAHSALDLAEQLIQPGITTEEMDKELHAFICDHGAYPSDLQYKGFPKSVMISINEVICHGIPDTRALEDGDLVNVDVTLYLGGFHADTARSWICGKGDATGDRLVAATREALDSAIGVCRAGAPLKAIGDAVAEVAEREDFGIVKTLVGHGIGEFFHGVPQIFHCRNSDNRKMEEGTTFTIEPVLTEGAAEWVTWDDGWTVATKDGGRAAQFEHTILITADGCKVLT</sequence>
<evidence type="ECO:0000256" key="6">
    <source>
        <dbReference type="RuleBase" id="RU003653"/>
    </source>
</evidence>
<dbReference type="Proteomes" id="UP001178507">
    <property type="component" value="Unassembled WGS sequence"/>
</dbReference>
<organism evidence="8 9">
    <name type="scientific">Effrenium voratum</name>
    <dbReference type="NCBI Taxonomy" id="2562239"/>
    <lineage>
        <taxon>Eukaryota</taxon>
        <taxon>Sar</taxon>
        <taxon>Alveolata</taxon>
        <taxon>Dinophyceae</taxon>
        <taxon>Suessiales</taxon>
        <taxon>Symbiodiniaceae</taxon>
        <taxon>Effrenium</taxon>
    </lineage>
</organism>
<dbReference type="InterPro" id="IPR036005">
    <property type="entry name" value="Creatinase/aminopeptidase-like"/>
</dbReference>
<feature type="binding site" evidence="5">
    <location>
        <position position="330"/>
    </location>
    <ligand>
        <name>a divalent metal cation</name>
        <dbReference type="ChEBI" id="CHEBI:60240"/>
        <label>1</label>
    </ligand>
</feature>
<comment type="similarity">
    <text evidence="5">Belongs to the peptidase M24A family. Methionine aminopeptidase type 1 subfamily.</text>
</comment>
<dbReference type="InterPro" id="IPR001714">
    <property type="entry name" value="Pept_M24_MAP"/>
</dbReference>
<feature type="binding site" evidence="5">
    <location>
        <position position="176"/>
    </location>
    <ligand>
        <name>substrate</name>
    </ligand>
</feature>
<dbReference type="CDD" id="cd01086">
    <property type="entry name" value="MetAP1"/>
    <property type="match status" value="1"/>
</dbReference>
<dbReference type="GO" id="GO:0046872">
    <property type="term" value="F:metal ion binding"/>
    <property type="evidence" value="ECO:0007669"/>
    <property type="project" value="UniProtKB-UniRule"/>
</dbReference>
<dbReference type="PANTHER" id="PTHR43330">
    <property type="entry name" value="METHIONINE AMINOPEPTIDASE"/>
    <property type="match status" value="1"/>
</dbReference>
<accession>A0AA36HPJ5</accession>
<dbReference type="Gene3D" id="3.90.230.10">
    <property type="entry name" value="Creatinase/methionine aminopeptidase superfamily"/>
    <property type="match status" value="1"/>
</dbReference>
<dbReference type="EMBL" id="CAUJNA010000165">
    <property type="protein sequence ID" value="CAJ1372938.1"/>
    <property type="molecule type" value="Genomic_DNA"/>
</dbReference>
<dbReference type="NCBIfam" id="TIGR00500">
    <property type="entry name" value="met_pdase_I"/>
    <property type="match status" value="1"/>
</dbReference>
<evidence type="ECO:0000256" key="4">
    <source>
        <dbReference type="ARBA" id="ARBA00022801"/>
    </source>
</evidence>
<keyword evidence="1 5" id="KW-0031">Aminopeptidase</keyword>
<feature type="binding site" evidence="5">
    <location>
        <position position="299"/>
    </location>
    <ligand>
        <name>a divalent metal cation</name>
        <dbReference type="ChEBI" id="CHEBI:60240"/>
        <label>2</label>
        <note>catalytic</note>
    </ligand>
</feature>
<dbReference type="InterPro" id="IPR000994">
    <property type="entry name" value="Pept_M24"/>
</dbReference>
<evidence type="ECO:0000313" key="9">
    <source>
        <dbReference type="Proteomes" id="UP001178507"/>
    </source>
</evidence>
<feature type="domain" description="Peptidase M24" evidence="7">
    <location>
        <begin position="110"/>
        <end position="337"/>
    </location>
</feature>
<evidence type="ECO:0000259" key="7">
    <source>
        <dbReference type="Pfam" id="PF00557"/>
    </source>
</evidence>
<feature type="binding site" evidence="5">
    <location>
        <position position="193"/>
    </location>
    <ligand>
        <name>a divalent metal cation</name>
        <dbReference type="ChEBI" id="CHEBI:60240"/>
        <label>1</label>
    </ligand>
</feature>
<comment type="cofactor">
    <cofactor evidence="5">
        <name>Co(2+)</name>
        <dbReference type="ChEBI" id="CHEBI:48828"/>
    </cofactor>
    <cofactor evidence="5">
        <name>Zn(2+)</name>
        <dbReference type="ChEBI" id="CHEBI:29105"/>
    </cofactor>
    <cofactor evidence="5">
        <name>Mn(2+)</name>
        <dbReference type="ChEBI" id="CHEBI:29035"/>
    </cofactor>
    <cofactor evidence="5">
        <name>Fe(2+)</name>
        <dbReference type="ChEBI" id="CHEBI:29033"/>
    </cofactor>
    <text evidence="5">Binds 2 divalent metal cations per subunit. Has a high-affinity and a low affinity metal-binding site. The true nature of the physiological cofactor is under debate. The enzyme is active with cobalt, zinc, manganese or divalent iron ions. Most likely, methionine aminopeptidases function as mononuclear Fe(2+)-metalloproteases under physiological conditions, and the catalytically relevant metal-binding site has been assigned to the histidine-containing high-affinity site.</text>
</comment>
<evidence type="ECO:0000256" key="3">
    <source>
        <dbReference type="ARBA" id="ARBA00022723"/>
    </source>
</evidence>
<dbReference type="HAMAP" id="MF_01974">
    <property type="entry name" value="MetAP_1"/>
    <property type="match status" value="1"/>
</dbReference>
<feature type="binding site" evidence="5">
    <location>
        <position position="204"/>
    </location>
    <ligand>
        <name>a divalent metal cation</name>
        <dbReference type="ChEBI" id="CHEBI:60240"/>
        <label>2</label>
        <note>catalytic</note>
    </ligand>
</feature>
<dbReference type="GO" id="GO:0004239">
    <property type="term" value="F:initiator methionyl aminopeptidase activity"/>
    <property type="evidence" value="ECO:0007669"/>
    <property type="project" value="UniProtKB-UniRule"/>
</dbReference>
<evidence type="ECO:0000313" key="8">
    <source>
        <dbReference type="EMBL" id="CAJ1372938.1"/>
    </source>
</evidence>
<dbReference type="SUPFAM" id="SSF55920">
    <property type="entry name" value="Creatinase/aminopeptidase"/>
    <property type="match status" value="1"/>
</dbReference>
<evidence type="ECO:0000256" key="2">
    <source>
        <dbReference type="ARBA" id="ARBA00022670"/>
    </source>
</evidence>
<dbReference type="PRINTS" id="PR00599">
    <property type="entry name" value="MAPEPTIDASE"/>
</dbReference>
<reference evidence="8" key="1">
    <citation type="submission" date="2023-08" db="EMBL/GenBank/DDBJ databases">
        <authorList>
            <person name="Chen Y."/>
            <person name="Shah S."/>
            <person name="Dougan E. K."/>
            <person name="Thang M."/>
            <person name="Chan C."/>
        </authorList>
    </citation>
    <scope>NUCLEOTIDE SEQUENCE</scope>
</reference>
<gene>
    <name evidence="8" type="ORF">EVOR1521_LOCUS2907</name>
</gene>
<name>A0AA36HPJ5_9DINO</name>
<keyword evidence="9" id="KW-1185">Reference proteome</keyword>
<dbReference type="AlphaFoldDB" id="A0AA36HPJ5"/>
<comment type="catalytic activity">
    <reaction evidence="5 6">
        <text>Release of N-terminal amino acids, preferentially methionine, from peptides and arylamides.</text>
        <dbReference type="EC" id="3.4.11.18"/>
    </reaction>
</comment>
<dbReference type="GO" id="GO:0006508">
    <property type="term" value="P:proteolysis"/>
    <property type="evidence" value="ECO:0007669"/>
    <property type="project" value="UniProtKB-KW"/>
</dbReference>
<feature type="binding site" evidence="5">
    <location>
        <position position="267"/>
    </location>
    <ligand>
        <name>a divalent metal cation</name>
        <dbReference type="ChEBI" id="CHEBI:60240"/>
        <label>2</label>
        <note>catalytic</note>
    </ligand>
</feature>
<dbReference type="EC" id="3.4.11.18" evidence="6"/>
<protein>
    <recommendedName>
        <fullName evidence="6">Methionine aminopeptidase</fullName>
        <ecNumber evidence="6">3.4.11.18</ecNumber>
    </recommendedName>
</protein>
<feature type="binding site" evidence="5">
    <location>
        <position position="274"/>
    </location>
    <ligand>
        <name>substrate</name>
    </ligand>
</feature>
<dbReference type="GO" id="GO:0070006">
    <property type="term" value="F:metalloaminopeptidase activity"/>
    <property type="evidence" value="ECO:0007669"/>
    <property type="project" value="UniProtKB-UniRule"/>
</dbReference>
<evidence type="ECO:0000256" key="1">
    <source>
        <dbReference type="ARBA" id="ARBA00022438"/>
    </source>
</evidence>
<dbReference type="PANTHER" id="PTHR43330:SF8">
    <property type="entry name" value="METHIONINE AMINOPEPTIDASE 1D, MITOCHONDRIAL"/>
    <property type="match status" value="1"/>
</dbReference>
<feature type="binding site" evidence="5">
    <location>
        <position position="330"/>
    </location>
    <ligand>
        <name>a divalent metal cation</name>
        <dbReference type="ChEBI" id="CHEBI:60240"/>
        <label>2</label>
        <note>catalytic</note>
    </ligand>
</feature>
<evidence type="ECO:0000256" key="5">
    <source>
        <dbReference type="HAMAP-Rule" id="MF_03174"/>
    </source>
</evidence>
<keyword evidence="2 5" id="KW-0645">Protease</keyword>
<comment type="function">
    <text evidence="6">Cotranslationally removes the N-terminal methionine from nascent proteins. The N-terminal methionine is often cleaved when the second residue in the primary sequence is small and uncharged (Met-Ala-, Cys, Gly, Pro, Ser, Thr, or Val).</text>
</comment>
<keyword evidence="4 5" id="KW-0378">Hydrolase</keyword>
<proteinExistence type="inferred from homology"/>
<dbReference type="InterPro" id="IPR002467">
    <property type="entry name" value="Pept_M24A_MAP1"/>
</dbReference>
<feature type="binding site" evidence="5">
    <location>
        <position position="204"/>
    </location>
    <ligand>
        <name>a divalent metal cation</name>
        <dbReference type="ChEBI" id="CHEBI:60240"/>
        <label>1</label>
    </ligand>
</feature>
<dbReference type="Pfam" id="PF00557">
    <property type="entry name" value="Peptidase_M24"/>
    <property type="match status" value="1"/>
</dbReference>